<comment type="caution">
    <text evidence="1">The sequence shown here is derived from an EMBL/GenBank/DDBJ whole genome shotgun (WGS) entry which is preliminary data.</text>
</comment>
<dbReference type="AlphaFoldDB" id="A0A433U389"/>
<keyword evidence="2" id="KW-1185">Reference proteome</keyword>
<dbReference type="Proteomes" id="UP000271974">
    <property type="component" value="Unassembled WGS sequence"/>
</dbReference>
<protein>
    <submittedName>
        <fullName evidence="1">Uncharacterized protein</fullName>
    </submittedName>
</protein>
<evidence type="ECO:0000313" key="2">
    <source>
        <dbReference type="Proteomes" id="UP000271974"/>
    </source>
</evidence>
<proteinExistence type="predicted"/>
<gene>
    <name evidence="1" type="ORF">EGW08_004050</name>
</gene>
<reference evidence="1 2" key="1">
    <citation type="submission" date="2019-01" db="EMBL/GenBank/DDBJ databases">
        <title>A draft genome assembly of the solar-powered sea slug Elysia chlorotica.</title>
        <authorList>
            <person name="Cai H."/>
            <person name="Li Q."/>
            <person name="Fang X."/>
            <person name="Li J."/>
            <person name="Curtis N.E."/>
            <person name="Altenburger A."/>
            <person name="Shibata T."/>
            <person name="Feng M."/>
            <person name="Maeda T."/>
            <person name="Schwartz J.A."/>
            <person name="Shigenobu S."/>
            <person name="Lundholm N."/>
            <person name="Nishiyama T."/>
            <person name="Yang H."/>
            <person name="Hasebe M."/>
            <person name="Li S."/>
            <person name="Pierce S.K."/>
            <person name="Wang J."/>
        </authorList>
    </citation>
    <scope>NUCLEOTIDE SEQUENCE [LARGE SCALE GENOMIC DNA]</scope>
    <source>
        <strain evidence="1">EC2010</strain>
        <tissue evidence="1">Whole organism of an adult</tissue>
    </source>
</reference>
<sequence>MPIVGAYLQGDFNSIGGERRGPQIGPSVPLSSVAGRLSHTQLTRSSPGVGRHASSLGPGARRTHCCALHEWCKQVWFSVCHIDYSRKIAKRERGGHFPGCQATSSQSASIG</sequence>
<name>A0A433U389_ELYCH</name>
<organism evidence="1 2">
    <name type="scientific">Elysia chlorotica</name>
    <name type="common">Eastern emerald elysia</name>
    <name type="synonym">Sea slug</name>
    <dbReference type="NCBI Taxonomy" id="188477"/>
    <lineage>
        <taxon>Eukaryota</taxon>
        <taxon>Metazoa</taxon>
        <taxon>Spiralia</taxon>
        <taxon>Lophotrochozoa</taxon>
        <taxon>Mollusca</taxon>
        <taxon>Gastropoda</taxon>
        <taxon>Heterobranchia</taxon>
        <taxon>Euthyneura</taxon>
        <taxon>Panpulmonata</taxon>
        <taxon>Sacoglossa</taxon>
        <taxon>Placobranchoidea</taxon>
        <taxon>Plakobranchidae</taxon>
        <taxon>Elysia</taxon>
    </lineage>
</organism>
<dbReference type="EMBL" id="RQTK01000090">
    <property type="protein sequence ID" value="RUS88218.1"/>
    <property type="molecule type" value="Genomic_DNA"/>
</dbReference>
<accession>A0A433U389</accession>
<evidence type="ECO:0000313" key="1">
    <source>
        <dbReference type="EMBL" id="RUS88218.1"/>
    </source>
</evidence>